<feature type="domain" description="HTH lysR-type" evidence="5">
    <location>
        <begin position="1"/>
        <end position="60"/>
    </location>
</feature>
<keyword evidence="4" id="KW-0804">Transcription</keyword>
<dbReference type="InterPro" id="IPR000847">
    <property type="entry name" value="LysR_HTH_N"/>
</dbReference>
<dbReference type="PANTHER" id="PTHR30537:SF35">
    <property type="entry name" value="TRANSCRIPTIONAL REGULATORY PROTEIN"/>
    <property type="match status" value="1"/>
</dbReference>
<proteinExistence type="inferred from homology"/>
<protein>
    <submittedName>
        <fullName evidence="6">LysR family transcriptional regulator</fullName>
    </submittedName>
</protein>
<dbReference type="PANTHER" id="PTHR30537">
    <property type="entry name" value="HTH-TYPE TRANSCRIPTIONAL REGULATOR"/>
    <property type="match status" value="1"/>
</dbReference>
<evidence type="ECO:0000256" key="3">
    <source>
        <dbReference type="ARBA" id="ARBA00023125"/>
    </source>
</evidence>
<dbReference type="Gene3D" id="1.10.10.10">
    <property type="entry name" value="Winged helix-like DNA-binding domain superfamily/Winged helix DNA-binding domain"/>
    <property type="match status" value="1"/>
</dbReference>
<dbReference type="Pfam" id="PF03466">
    <property type="entry name" value="LysR_substrate"/>
    <property type="match status" value="1"/>
</dbReference>
<reference evidence="6 7" key="1">
    <citation type="submission" date="2019-09" db="EMBL/GenBank/DDBJ databases">
        <authorList>
            <person name="Depoorter E."/>
        </authorList>
    </citation>
    <scope>NUCLEOTIDE SEQUENCE [LARGE SCALE GENOMIC DNA]</scope>
    <source>
        <strain evidence="6">LMG 20980</strain>
    </source>
</reference>
<dbReference type="Gene3D" id="3.40.190.10">
    <property type="entry name" value="Periplasmic binding protein-like II"/>
    <property type="match status" value="2"/>
</dbReference>
<sequence length="327" mass="34785">MNHLFSAMRVFLKVADTHHFSHAAHQLNLSPSLVTRYVGDLEAHLGVKLLQRSTRKTVLTEVGVRYAEGCRALLMDLSEVESRATQASSQIAGDLNVVVLHSLMSAELAGLFAEYQSRHPDVSLHITLTESEVDLLGGSFDAGIVADSMITSMSVVSRTLVHAPLVAVASPGYLLEAAAPQRPADLDGHRIVGLSAGPRTCRWAGPNGTLDAIQLDAPLTVNSALMQRQLALAGGGIALLPEYAVASDLRIGTLTRVLGDYRIVNDGVTVSLVYPGREFLPGKVRAFVDLAAERFRLPSIGAPRAAGTLNANRMPDTRVADAAIADA</sequence>
<dbReference type="SUPFAM" id="SSF46785">
    <property type="entry name" value="Winged helix' DNA-binding domain"/>
    <property type="match status" value="1"/>
</dbReference>
<comment type="similarity">
    <text evidence="1">Belongs to the LysR transcriptional regulatory family.</text>
</comment>
<evidence type="ECO:0000259" key="5">
    <source>
        <dbReference type="PROSITE" id="PS50931"/>
    </source>
</evidence>
<keyword evidence="2" id="KW-0805">Transcription regulation</keyword>
<dbReference type="GO" id="GO:0003700">
    <property type="term" value="F:DNA-binding transcription factor activity"/>
    <property type="evidence" value="ECO:0007669"/>
    <property type="project" value="InterPro"/>
</dbReference>
<name>A0A6P2G4U9_9BURK</name>
<dbReference type="GO" id="GO:0043565">
    <property type="term" value="F:sequence-specific DNA binding"/>
    <property type="evidence" value="ECO:0007669"/>
    <property type="project" value="TreeGrafter"/>
</dbReference>
<dbReference type="InterPro" id="IPR036390">
    <property type="entry name" value="WH_DNA-bd_sf"/>
</dbReference>
<dbReference type="Proteomes" id="UP000494201">
    <property type="component" value="Unassembled WGS sequence"/>
</dbReference>
<dbReference type="EMBL" id="CABVLY010000002">
    <property type="protein sequence ID" value="VVU48024.1"/>
    <property type="molecule type" value="Genomic_DNA"/>
</dbReference>
<evidence type="ECO:0000256" key="2">
    <source>
        <dbReference type="ARBA" id="ARBA00023015"/>
    </source>
</evidence>
<evidence type="ECO:0000256" key="1">
    <source>
        <dbReference type="ARBA" id="ARBA00009437"/>
    </source>
</evidence>
<dbReference type="FunFam" id="1.10.10.10:FF:000001">
    <property type="entry name" value="LysR family transcriptional regulator"/>
    <property type="match status" value="1"/>
</dbReference>
<organism evidence="6 7">
    <name type="scientific">Burkholderia anthina</name>
    <dbReference type="NCBI Taxonomy" id="179879"/>
    <lineage>
        <taxon>Bacteria</taxon>
        <taxon>Pseudomonadati</taxon>
        <taxon>Pseudomonadota</taxon>
        <taxon>Betaproteobacteria</taxon>
        <taxon>Burkholderiales</taxon>
        <taxon>Burkholderiaceae</taxon>
        <taxon>Burkholderia</taxon>
        <taxon>Burkholderia cepacia complex</taxon>
    </lineage>
</organism>
<evidence type="ECO:0000313" key="6">
    <source>
        <dbReference type="EMBL" id="VVU48024.1"/>
    </source>
</evidence>
<dbReference type="GO" id="GO:0006351">
    <property type="term" value="P:DNA-templated transcription"/>
    <property type="evidence" value="ECO:0007669"/>
    <property type="project" value="TreeGrafter"/>
</dbReference>
<keyword evidence="3" id="KW-0238">DNA-binding</keyword>
<dbReference type="Pfam" id="PF00126">
    <property type="entry name" value="HTH_1"/>
    <property type="match status" value="1"/>
</dbReference>
<dbReference type="AlphaFoldDB" id="A0A6P2G4U9"/>
<accession>A0A6P2G4U9</accession>
<dbReference type="InterPro" id="IPR036388">
    <property type="entry name" value="WH-like_DNA-bd_sf"/>
</dbReference>
<dbReference type="PROSITE" id="PS50931">
    <property type="entry name" value="HTH_LYSR"/>
    <property type="match status" value="1"/>
</dbReference>
<gene>
    <name evidence="6" type="ORF">BAN20980_00718</name>
</gene>
<dbReference type="InterPro" id="IPR005119">
    <property type="entry name" value="LysR_subst-bd"/>
</dbReference>
<evidence type="ECO:0000313" key="7">
    <source>
        <dbReference type="Proteomes" id="UP000494201"/>
    </source>
</evidence>
<dbReference type="InterPro" id="IPR058163">
    <property type="entry name" value="LysR-type_TF_proteobact-type"/>
</dbReference>
<evidence type="ECO:0000256" key="4">
    <source>
        <dbReference type="ARBA" id="ARBA00023163"/>
    </source>
</evidence>
<dbReference type="SUPFAM" id="SSF53850">
    <property type="entry name" value="Periplasmic binding protein-like II"/>
    <property type="match status" value="1"/>
</dbReference>
<dbReference type="CDD" id="cd08422">
    <property type="entry name" value="PBP2_CrgA_like"/>
    <property type="match status" value="1"/>
</dbReference>